<dbReference type="RefSeq" id="WP_002926882.1">
    <property type="nucleotide sequence ID" value="NZ_CP071430.1"/>
</dbReference>
<dbReference type="InterPro" id="IPR016181">
    <property type="entry name" value="Acyl_CoA_acyltransferase"/>
</dbReference>
<name>A0A2X3XK52_STRSA</name>
<gene>
    <name evidence="4" type="ORF">NCTC11085_02091</name>
</gene>
<organism evidence="4 5">
    <name type="scientific">Streptococcus sanguinis</name>
    <dbReference type="NCBI Taxonomy" id="1305"/>
    <lineage>
        <taxon>Bacteria</taxon>
        <taxon>Bacillati</taxon>
        <taxon>Bacillota</taxon>
        <taxon>Bacilli</taxon>
        <taxon>Lactobacillales</taxon>
        <taxon>Streptococcaceae</taxon>
        <taxon>Streptococcus</taxon>
    </lineage>
</organism>
<dbReference type="PROSITE" id="PS51186">
    <property type="entry name" value="GNAT"/>
    <property type="match status" value="1"/>
</dbReference>
<reference evidence="4 5" key="1">
    <citation type="submission" date="2018-06" db="EMBL/GenBank/DDBJ databases">
        <authorList>
            <consortium name="Pathogen Informatics"/>
            <person name="Doyle S."/>
        </authorList>
    </citation>
    <scope>NUCLEOTIDE SEQUENCE [LARGE SCALE GENOMIC DNA]</scope>
    <source>
        <strain evidence="4 5">NCTC11085</strain>
    </source>
</reference>
<proteinExistence type="predicted"/>
<dbReference type="InterPro" id="IPR000182">
    <property type="entry name" value="GNAT_dom"/>
</dbReference>
<dbReference type="Proteomes" id="UP000249623">
    <property type="component" value="Chromosome 1"/>
</dbReference>
<dbReference type="InterPro" id="IPR050832">
    <property type="entry name" value="Bact_Acetyltransf"/>
</dbReference>
<accession>A0A2X3XK52</accession>
<protein>
    <submittedName>
        <fullName evidence="4">Histone acetyltransferase HPA2</fullName>
    </submittedName>
</protein>
<evidence type="ECO:0000313" key="5">
    <source>
        <dbReference type="Proteomes" id="UP000249623"/>
    </source>
</evidence>
<dbReference type="CDD" id="cd04301">
    <property type="entry name" value="NAT_SF"/>
    <property type="match status" value="1"/>
</dbReference>
<evidence type="ECO:0000313" key="4">
    <source>
        <dbReference type="EMBL" id="SQF36081.1"/>
    </source>
</evidence>
<dbReference type="Gene3D" id="3.40.630.30">
    <property type="match status" value="1"/>
</dbReference>
<sequence length="139" mass="16184">MEKFHDFIKRVFDEQYEAYFGPDMLEKLEPQDYYLRREEDGQLIALLHAQQVLGNIHIKALVVDKEHQKRGLGASLLAELEEKAAEVGVTSITLSTKSYQARDFYIKQGYEIYASLTDVPQKCITKYHFIKRLNEAILK</sequence>
<dbReference type="AlphaFoldDB" id="A0A2X3XK52"/>
<keyword evidence="2" id="KW-0012">Acyltransferase</keyword>
<dbReference type="EMBL" id="LS483346">
    <property type="protein sequence ID" value="SQF36081.1"/>
    <property type="molecule type" value="Genomic_DNA"/>
</dbReference>
<dbReference type="Pfam" id="PF00583">
    <property type="entry name" value="Acetyltransf_1"/>
    <property type="match status" value="1"/>
</dbReference>
<evidence type="ECO:0000259" key="3">
    <source>
        <dbReference type="PROSITE" id="PS51186"/>
    </source>
</evidence>
<dbReference type="PANTHER" id="PTHR43877">
    <property type="entry name" value="AMINOALKYLPHOSPHONATE N-ACETYLTRANSFERASE-RELATED-RELATED"/>
    <property type="match status" value="1"/>
</dbReference>
<feature type="domain" description="N-acetyltransferase" evidence="3">
    <location>
        <begin position="1"/>
        <end position="134"/>
    </location>
</feature>
<evidence type="ECO:0000256" key="2">
    <source>
        <dbReference type="ARBA" id="ARBA00023315"/>
    </source>
</evidence>
<dbReference type="SUPFAM" id="SSF55729">
    <property type="entry name" value="Acyl-CoA N-acyltransferases (Nat)"/>
    <property type="match status" value="1"/>
</dbReference>
<keyword evidence="1 4" id="KW-0808">Transferase</keyword>
<dbReference type="GO" id="GO:0016747">
    <property type="term" value="F:acyltransferase activity, transferring groups other than amino-acyl groups"/>
    <property type="evidence" value="ECO:0007669"/>
    <property type="project" value="InterPro"/>
</dbReference>
<evidence type="ECO:0000256" key="1">
    <source>
        <dbReference type="ARBA" id="ARBA00022679"/>
    </source>
</evidence>